<sequence>SIWNGAVENWLEFKSITVVEKTTDNQGRKRNIYRHYMIGGVDKAAADKQLLAAINREKELMTAFEATKAYEQLQDDLERYKEKLD</sequence>
<proteinExistence type="predicted"/>
<organism evidence="1">
    <name type="scientific">marine metagenome</name>
    <dbReference type="NCBI Taxonomy" id="408172"/>
    <lineage>
        <taxon>unclassified sequences</taxon>
        <taxon>metagenomes</taxon>
        <taxon>ecological metagenomes</taxon>
    </lineage>
</organism>
<dbReference type="AlphaFoldDB" id="A0A383A776"/>
<protein>
    <submittedName>
        <fullName evidence="1">Uncharacterized protein</fullName>
    </submittedName>
</protein>
<evidence type="ECO:0000313" key="1">
    <source>
        <dbReference type="EMBL" id="SVE03494.1"/>
    </source>
</evidence>
<feature type="non-terminal residue" evidence="1">
    <location>
        <position position="1"/>
    </location>
</feature>
<reference evidence="1" key="1">
    <citation type="submission" date="2018-05" db="EMBL/GenBank/DDBJ databases">
        <authorList>
            <person name="Lanie J.A."/>
            <person name="Ng W.-L."/>
            <person name="Kazmierczak K.M."/>
            <person name="Andrzejewski T.M."/>
            <person name="Davidsen T.M."/>
            <person name="Wayne K.J."/>
            <person name="Tettelin H."/>
            <person name="Glass J.I."/>
            <person name="Rusch D."/>
            <person name="Podicherti R."/>
            <person name="Tsui H.-C.T."/>
            <person name="Winkler M.E."/>
        </authorList>
    </citation>
    <scope>NUCLEOTIDE SEQUENCE</scope>
</reference>
<name>A0A383A776_9ZZZZ</name>
<dbReference type="EMBL" id="UINC01189688">
    <property type="protein sequence ID" value="SVE03494.1"/>
    <property type="molecule type" value="Genomic_DNA"/>
</dbReference>
<gene>
    <name evidence="1" type="ORF">METZ01_LOCUS456348</name>
</gene>
<accession>A0A383A776</accession>